<sequence length="52" mass="5745">MAIRVDGNTVYVDNFAEAFEAAAKYPEVVNVVFNNQADYFVAAKLAKAFNVK</sequence>
<dbReference type="KEGG" id="vg:40086282"/>
<evidence type="ECO:0000313" key="1">
    <source>
        <dbReference type="EMBL" id="ASX99291.1"/>
    </source>
</evidence>
<dbReference type="Proteomes" id="UP000225204">
    <property type="component" value="Segment"/>
</dbReference>
<dbReference type="RefSeq" id="YP_009610191.1">
    <property type="nucleotide sequence ID" value="NC_042001.1"/>
</dbReference>
<organism evidence="1 2">
    <name type="scientific">Arthrobacter phage Molivia</name>
    <dbReference type="NCBI Taxonomy" id="2015839"/>
    <lineage>
        <taxon>Viruses</taxon>
        <taxon>Duplodnaviria</taxon>
        <taxon>Heunggongvirae</taxon>
        <taxon>Uroviricota</taxon>
        <taxon>Caudoviricetes</taxon>
        <taxon>Amigovirus</taxon>
        <taxon>Amigovirus molivia</taxon>
    </lineage>
</organism>
<accession>A0A286S1W9</accession>
<dbReference type="GeneID" id="40086282"/>
<name>A0A286S1W9_9CAUD</name>
<dbReference type="EMBL" id="MF185731">
    <property type="protein sequence ID" value="ASX99291.1"/>
    <property type="molecule type" value="Genomic_DNA"/>
</dbReference>
<evidence type="ECO:0000313" key="2">
    <source>
        <dbReference type="Proteomes" id="UP000225204"/>
    </source>
</evidence>
<reference evidence="2" key="1">
    <citation type="submission" date="2017-06" db="EMBL/GenBank/DDBJ databases">
        <authorList>
            <person name="Kim H.J."/>
            <person name="Triplett B.A."/>
        </authorList>
    </citation>
    <scope>NUCLEOTIDE SEQUENCE [LARGE SCALE GENOMIC DNA]</scope>
</reference>
<protein>
    <submittedName>
        <fullName evidence="1">Uncharacterized protein</fullName>
    </submittedName>
</protein>
<gene>
    <name evidence="1" type="primary">69</name>
    <name evidence="1" type="ORF">SEA_MOLIVIA_69</name>
</gene>
<keyword evidence="2" id="KW-1185">Reference proteome</keyword>
<proteinExistence type="predicted"/>